<dbReference type="InterPro" id="IPR013974">
    <property type="entry name" value="SAF"/>
</dbReference>
<keyword evidence="3" id="KW-1185">Reference proteome</keyword>
<dbReference type="KEGG" id="dao:Desac_2086"/>
<dbReference type="NCBIfam" id="TIGR03177">
    <property type="entry name" value="pilus_cpaB"/>
    <property type="match status" value="1"/>
</dbReference>
<dbReference type="STRING" id="880072.Desac_2086"/>
<evidence type="ECO:0000259" key="1">
    <source>
        <dbReference type="SMART" id="SM00858"/>
    </source>
</evidence>
<evidence type="ECO:0000313" key="2">
    <source>
        <dbReference type="EMBL" id="AEB09915.1"/>
    </source>
</evidence>
<dbReference type="CDD" id="cd11614">
    <property type="entry name" value="SAF_CpaB_FlgA_like"/>
    <property type="match status" value="1"/>
</dbReference>
<proteinExistence type="predicted"/>
<organism evidence="2 3">
    <name type="scientific">Desulfobacca acetoxidans (strain ATCC 700848 / DSM 11109 / ASRB2)</name>
    <dbReference type="NCBI Taxonomy" id="880072"/>
    <lineage>
        <taxon>Bacteria</taxon>
        <taxon>Pseudomonadati</taxon>
        <taxon>Thermodesulfobacteriota</taxon>
        <taxon>Desulfobaccia</taxon>
        <taxon>Desulfobaccales</taxon>
        <taxon>Desulfobaccaceae</taxon>
        <taxon>Desulfobacca</taxon>
    </lineage>
</organism>
<dbReference type="InterPro" id="IPR031571">
    <property type="entry name" value="RcpC_dom"/>
</dbReference>
<dbReference type="RefSeq" id="WP_013707024.1">
    <property type="nucleotide sequence ID" value="NC_015388.1"/>
</dbReference>
<dbReference type="Pfam" id="PF16976">
    <property type="entry name" value="RcpC"/>
    <property type="match status" value="1"/>
</dbReference>
<protein>
    <submittedName>
        <fullName evidence="2">Flp pilus assembly protein CpaB</fullName>
    </submittedName>
</protein>
<reference evidence="3" key="2">
    <citation type="submission" date="2011-03" db="EMBL/GenBank/DDBJ databases">
        <title>The complete genome of Desulfobacca acetoxidans DSM 11109.</title>
        <authorList>
            <consortium name="US DOE Joint Genome Institute (JGI-PGF)"/>
            <person name="Lucas S."/>
            <person name="Copeland A."/>
            <person name="Lapidus A."/>
            <person name="Bruce D."/>
            <person name="Goodwin L."/>
            <person name="Pitluck S."/>
            <person name="Peters L."/>
            <person name="Kyrpides N."/>
            <person name="Mavromatis K."/>
            <person name="Ivanova N."/>
            <person name="Ovchinnikova G."/>
            <person name="Teshima H."/>
            <person name="Detter J.C."/>
            <person name="Han C."/>
            <person name="Land M."/>
            <person name="Hauser L."/>
            <person name="Markowitz V."/>
            <person name="Cheng J.-F."/>
            <person name="Hugenholtz P."/>
            <person name="Woyke T."/>
            <person name="Wu D."/>
            <person name="Spring S."/>
            <person name="Schueler E."/>
            <person name="Brambilla E."/>
            <person name="Klenk H.-P."/>
            <person name="Eisen J.A."/>
        </authorList>
    </citation>
    <scope>NUCLEOTIDE SEQUENCE [LARGE SCALE GENOMIC DNA]</scope>
    <source>
        <strain evidence="3">ATCC 700848 / DSM 11109 / ASRB2</strain>
    </source>
</reference>
<dbReference type="EMBL" id="CP002629">
    <property type="protein sequence ID" value="AEB09915.1"/>
    <property type="molecule type" value="Genomic_DNA"/>
</dbReference>
<dbReference type="Gene3D" id="3.90.1210.10">
    <property type="entry name" value="Antifreeze-like/N-acetylneuraminic acid synthase C-terminal domain"/>
    <property type="match status" value="1"/>
</dbReference>
<dbReference type="eggNOG" id="COG3745">
    <property type="taxonomic scope" value="Bacteria"/>
</dbReference>
<name>F2NJX1_DESAR</name>
<evidence type="ECO:0000313" key="3">
    <source>
        <dbReference type="Proteomes" id="UP000000483"/>
    </source>
</evidence>
<dbReference type="AlphaFoldDB" id="F2NJX1"/>
<dbReference type="InterPro" id="IPR017592">
    <property type="entry name" value="Pilus_assmbl_Flp-typ_CpaB"/>
</dbReference>
<sequence>MKNIPPLLLLVLAVVFGGFAAYIASGWLKARARPAARDSVAMMPAVAAARNIAPGSVLIPELLKVVQLPKEHVAADAATDLKALEGRVTRQLIVAGEVIQEHELAPKGAPGGMAGIIGNDKRAVTIKVDEASGVAGFIVPGNRVDVLLSLDRNEFKNDPVTQIVLQNLPVLGTGQDIEQQKAGERPKVVPTVTLEVTPEEGERLALAAKEGTITLALRGWTEKAAIPTAGARVSALLTPEKKAAANFEGPIPPPAKVGVEVIRGVGREMVNF</sequence>
<dbReference type="Proteomes" id="UP000000483">
    <property type="component" value="Chromosome"/>
</dbReference>
<gene>
    <name evidence="2" type="ordered locus">Desac_2086</name>
</gene>
<dbReference type="HOGENOM" id="CLU_057068_4_0_7"/>
<feature type="domain" description="SAF" evidence="1">
    <location>
        <begin position="43"/>
        <end position="105"/>
    </location>
</feature>
<dbReference type="Pfam" id="PF08666">
    <property type="entry name" value="SAF"/>
    <property type="match status" value="1"/>
</dbReference>
<dbReference type="SMART" id="SM00858">
    <property type="entry name" value="SAF"/>
    <property type="match status" value="1"/>
</dbReference>
<reference evidence="2 3" key="1">
    <citation type="journal article" date="2011" name="Stand. Genomic Sci.">
        <title>Complete genome sequence of the acetate-degrading sulfate reducer Desulfobacca acetoxidans type strain (ASRB2).</title>
        <authorList>
            <person name="Goker M."/>
            <person name="Teshima H."/>
            <person name="Lapidus A."/>
            <person name="Nolan M."/>
            <person name="Lucas S."/>
            <person name="Hammon N."/>
            <person name="Deshpande S."/>
            <person name="Cheng J.F."/>
            <person name="Tapia R."/>
            <person name="Han C."/>
            <person name="Goodwin L."/>
            <person name="Pitluck S."/>
            <person name="Huntemann M."/>
            <person name="Liolios K."/>
            <person name="Ivanova N."/>
            <person name="Pagani I."/>
            <person name="Mavromatis K."/>
            <person name="Ovchinikova G."/>
            <person name="Pati A."/>
            <person name="Chen A."/>
            <person name="Palaniappan K."/>
            <person name="Land M."/>
            <person name="Hauser L."/>
            <person name="Brambilla E.M."/>
            <person name="Rohde M."/>
            <person name="Spring S."/>
            <person name="Detter J.C."/>
            <person name="Woyke T."/>
            <person name="Bristow J."/>
            <person name="Eisen J.A."/>
            <person name="Markowitz V."/>
            <person name="Hugenholtz P."/>
            <person name="Kyrpides N.C."/>
            <person name="Klenk H.P."/>
        </authorList>
    </citation>
    <scope>NUCLEOTIDE SEQUENCE [LARGE SCALE GENOMIC DNA]</scope>
    <source>
        <strain evidence="3">ATCC 700848 / DSM 11109 / ASRB2</strain>
    </source>
</reference>
<accession>F2NJX1</accession>